<name>A0A3N0E8J4_SINP1</name>
<evidence type="ECO:0000313" key="2">
    <source>
        <dbReference type="EMBL" id="RNL84109.1"/>
    </source>
</evidence>
<feature type="transmembrane region" description="Helical" evidence="1">
    <location>
        <begin position="12"/>
        <end position="32"/>
    </location>
</feature>
<evidence type="ECO:0000313" key="3">
    <source>
        <dbReference type="Proteomes" id="UP000267469"/>
    </source>
</evidence>
<organism evidence="2 3">
    <name type="scientific">Sinomicrobium pectinilyticum</name>
    <dbReference type="NCBI Taxonomy" id="1084421"/>
    <lineage>
        <taxon>Bacteria</taxon>
        <taxon>Pseudomonadati</taxon>
        <taxon>Bacteroidota</taxon>
        <taxon>Flavobacteriia</taxon>
        <taxon>Flavobacteriales</taxon>
        <taxon>Flavobacteriaceae</taxon>
        <taxon>Sinomicrobium</taxon>
    </lineage>
</organism>
<keyword evidence="1" id="KW-0812">Transmembrane</keyword>
<reference evidence="2 3" key="1">
    <citation type="submission" date="2018-10" db="EMBL/GenBank/DDBJ databases">
        <title>Sinomicrobium pectinilyticum sp. nov., a pectinase-producing bacterium isolated from alkaline and saline soil, and emended description of the genus Sinomicrobium.</title>
        <authorList>
            <person name="Cheng B."/>
            <person name="Li C."/>
            <person name="Lai Q."/>
            <person name="Du M."/>
            <person name="Shao Z."/>
            <person name="Xu P."/>
            <person name="Yang C."/>
        </authorList>
    </citation>
    <scope>NUCLEOTIDE SEQUENCE [LARGE SCALE GENOMIC DNA]</scope>
    <source>
        <strain evidence="2 3">5DNS001</strain>
    </source>
</reference>
<dbReference type="Proteomes" id="UP000267469">
    <property type="component" value="Unassembled WGS sequence"/>
</dbReference>
<protein>
    <submittedName>
        <fullName evidence="2">Uncharacterized protein</fullName>
    </submittedName>
</protein>
<comment type="caution">
    <text evidence="2">The sequence shown here is derived from an EMBL/GenBank/DDBJ whole genome shotgun (WGS) entry which is preliminary data.</text>
</comment>
<sequence>MTLYNFISGYTGFSLFIKAGKMGITILCLTVIHIKNNRSYSYYVTNQRLFIAIASGRFRFLIT</sequence>
<keyword evidence="3" id="KW-1185">Reference proteome</keyword>
<gene>
    <name evidence="2" type="ORF">ED312_14295</name>
</gene>
<evidence type="ECO:0000256" key="1">
    <source>
        <dbReference type="SAM" id="Phobius"/>
    </source>
</evidence>
<dbReference type="AlphaFoldDB" id="A0A3N0E8J4"/>
<proteinExistence type="predicted"/>
<accession>A0A3N0E8J4</accession>
<dbReference type="EMBL" id="RJTM01000099">
    <property type="protein sequence ID" value="RNL84109.1"/>
    <property type="molecule type" value="Genomic_DNA"/>
</dbReference>
<keyword evidence="1" id="KW-1133">Transmembrane helix</keyword>
<keyword evidence="1" id="KW-0472">Membrane</keyword>